<dbReference type="InterPro" id="IPR054612">
    <property type="entry name" value="Phage_capsid-like_C"/>
</dbReference>
<feature type="domain" description="Phage capsid-like C-terminal" evidence="3">
    <location>
        <begin position="154"/>
        <end position="418"/>
    </location>
</feature>
<evidence type="ECO:0000256" key="1">
    <source>
        <dbReference type="ARBA" id="ARBA00004328"/>
    </source>
</evidence>
<gene>
    <name evidence="4" type="ORF">IGM_05169</name>
</gene>
<sequence>MKFTTVAEAFNFYRNHSLAEMEARAAQIKGTVDTDPNADITAINIEIEGLQQAMNNSKEKQTQAQSQNQTPLENGGTAQRSQFNPITGMNFNQGQQVPIENIFGSAEYRSAFYKTMLGQKLTDIETRTFNRAMEIQEIEHRADAFNTTTNSAAVLPTTTLNEVISKARTMGGLISHVRNFNIPTNISVPIGTPTNKAQWHVEGAPVESEKVSTAAVSFAGYEIIKVFSISAAAKKMTVQAFEAYMIDELTNCVMEAIADALVNGTGAGQGIGLLKGITWNVTNSFTFAKAGAPKYTDFTKMLAMLTRGYAAGAKFAMSNATLYNHVYSLVDGNGRPIFIADPKNESIGYVLGKEVVIDDNLADGTIILGNLNYMGYNMPQGIMIEVSRESSFKSGLIDYRAMAIADTKPLVGEAFIKLSEATA</sequence>
<dbReference type="AlphaFoldDB" id="A0A9W5QQK1"/>
<name>A0A9W5QQK1_BACCE</name>
<dbReference type="Pfam" id="PF05065">
    <property type="entry name" value="Phage_capsid"/>
    <property type="match status" value="1"/>
</dbReference>
<reference evidence="4 5" key="1">
    <citation type="submission" date="2012-12" db="EMBL/GenBank/DDBJ databases">
        <title>The Genome Sequence of Bacillus cereus HuB4-4.</title>
        <authorList>
            <consortium name="The Broad Institute Genome Sequencing Platform"/>
            <consortium name="The Broad Institute Genome Sequencing Center for Infectious Disease"/>
            <person name="Feldgarden M."/>
            <person name="Van der Auwera G.A."/>
            <person name="Mahillon J."/>
            <person name="Duprez V."/>
            <person name="Timmery S."/>
            <person name="Mattelet C."/>
            <person name="Dierick K."/>
            <person name="Sun M."/>
            <person name="Yu Z."/>
            <person name="Zhu L."/>
            <person name="Hu X."/>
            <person name="Shank E.B."/>
            <person name="Swiecicka I."/>
            <person name="Hansen B.M."/>
            <person name="Andrup L."/>
            <person name="Walker B."/>
            <person name="Young S.K."/>
            <person name="Zeng Q."/>
            <person name="Gargeya S."/>
            <person name="Fitzgerald M."/>
            <person name="Haas B."/>
            <person name="Abouelleil A."/>
            <person name="Alvarado L."/>
            <person name="Arachchi H.M."/>
            <person name="Berlin A.M."/>
            <person name="Chapman S.B."/>
            <person name="Dewar J."/>
            <person name="Goldberg J."/>
            <person name="Griggs A."/>
            <person name="Gujja S."/>
            <person name="Hansen M."/>
            <person name="Howarth C."/>
            <person name="Imamovic A."/>
            <person name="Larimer J."/>
            <person name="McCowan C."/>
            <person name="Murphy C."/>
            <person name="Neiman D."/>
            <person name="Pearson M."/>
            <person name="Priest M."/>
            <person name="Roberts A."/>
            <person name="Saif S."/>
            <person name="Shea T."/>
            <person name="Sisk P."/>
            <person name="Sykes S."/>
            <person name="Wortman J."/>
            <person name="Nusbaum C."/>
            <person name="Birren B."/>
        </authorList>
    </citation>
    <scope>NUCLEOTIDE SEQUENCE [LARGE SCALE GENOMIC DNA]</scope>
    <source>
        <strain evidence="4 5">HuB4-4</strain>
    </source>
</reference>
<protein>
    <recommendedName>
        <fullName evidence="3">Phage capsid-like C-terminal domain-containing protein</fullName>
    </recommendedName>
</protein>
<dbReference type="InterPro" id="IPR024455">
    <property type="entry name" value="Phage_capsid"/>
</dbReference>
<evidence type="ECO:0000313" key="5">
    <source>
        <dbReference type="Proteomes" id="UP000014009"/>
    </source>
</evidence>
<feature type="region of interest" description="Disordered" evidence="2">
    <location>
        <begin position="55"/>
        <end position="91"/>
    </location>
</feature>
<accession>A0A9W5QQK1</accession>
<proteinExistence type="predicted"/>
<organism evidence="4 5">
    <name type="scientific">Bacillus cereus HuB4-4</name>
    <dbReference type="NCBI Taxonomy" id="1053211"/>
    <lineage>
        <taxon>Bacteria</taxon>
        <taxon>Bacillati</taxon>
        <taxon>Bacillota</taxon>
        <taxon>Bacilli</taxon>
        <taxon>Bacillales</taxon>
        <taxon>Bacillaceae</taxon>
        <taxon>Bacillus</taxon>
        <taxon>Bacillus cereus group</taxon>
    </lineage>
</organism>
<evidence type="ECO:0000259" key="3">
    <source>
        <dbReference type="Pfam" id="PF05065"/>
    </source>
</evidence>
<dbReference type="Proteomes" id="UP000014009">
    <property type="component" value="Unassembled WGS sequence"/>
</dbReference>
<comment type="caution">
    <text evidence="4">The sequence shown here is derived from an EMBL/GenBank/DDBJ whole genome shotgun (WGS) entry which is preliminary data.</text>
</comment>
<evidence type="ECO:0000313" key="4">
    <source>
        <dbReference type="EMBL" id="EOP82974.1"/>
    </source>
</evidence>
<dbReference type="RefSeq" id="WP_016099025.1">
    <property type="nucleotide sequence ID" value="NZ_KB976537.1"/>
</dbReference>
<dbReference type="EMBL" id="AHEF01000083">
    <property type="protein sequence ID" value="EOP82974.1"/>
    <property type="molecule type" value="Genomic_DNA"/>
</dbReference>
<evidence type="ECO:0000256" key="2">
    <source>
        <dbReference type="SAM" id="MobiDB-lite"/>
    </source>
</evidence>
<comment type="subcellular location">
    <subcellularLocation>
        <location evidence="1">Virion</location>
    </subcellularLocation>
</comment>
<dbReference type="NCBIfam" id="TIGR01554">
    <property type="entry name" value="major_cap_HK97"/>
    <property type="match status" value="1"/>
</dbReference>
<dbReference type="SUPFAM" id="SSF56563">
    <property type="entry name" value="Major capsid protein gp5"/>
    <property type="match status" value="1"/>
</dbReference>